<gene>
    <name evidence="1" type="ORF">SAMN05444320_108227</name>
</gene>
<dbReference type="RefSeq" id="WP_073487506.1">
    <property type="nucleotide sequence ID" value="NZ_FQVN01000008.1"/>
</dbReference>
<dbReference type="InterPro" id="IPR007553">
    <property type="entry name" value="2-thiour_desulf"/>
</dbReference>
<dbReference type="STRING" id="2017.SAMN05444320_108227"/>
<dbReference type="OrthoDB" id="495783at2"/>
<evidence type="ECO:0000313" key="2">
    <source>
        <dbReference type="Proteomes" id="UP000184501"/>
    </source>
</evidence>
<proteinExistence type="predicted"/>
<dbReference type="Proteomes" id="UP000184501">
    <property type="component" value="Unassembled WGS sequence"/>
</dbReference>
<name>A0A1M5JCN8_STRHI</name>
<reference evidence="1 2" key="1">
    <citation type="submission" date="2016-11" db="EMBL/GenBank/DDBJ databases">
        <authorList>
            <person name="Jaros S."/>
            <person name="Januszkiewicz K."/>
            <person name="Wedrychowicz H."/>
        </authorList>
    </citation>
    <scope>NUCLEOTIDE SEQUENCE [LARGE SCALE GENOMIC DNA]</scope>
    <source>
        <strain evidence="1 2">DSM 44523</strain>
    </source>
</reference>
<evidence type="ECO:0000313" key="1">
    <source>
        <dbReference type="EMBL" id="SHG38322.1"/>
    </source>
</evidence>
<accession>A0A1M5JCN8</accession>
<dbReference type="EMBL" id="FQVN01000008">
    <property type="protein sequence ID" value="SHG38322.1"/>
    <property type="molecule type" value="Genomic_DNA"/>
</dbReference>
<dbReference type="PANTHER" id="PTHR30087">
    <property type="entry name" value="INNER MEMBRANE PROTEIN"/>
    <property type="match status" value="1"/>
</dbReference>
<dbReference type="Pfam" id="PF04463">
    <property type="entry name" value="2-thiour_desulf"/>
    <property type="match status" value="1"/>
</dbReference>
<sequence>MILVSACLAGVPCRYDGRAKTVPELRAAVERGEAVAVCPEMAGGLNTPRRPAEIVGGAGADVLAGRARVLDDAGEDVTAEFVAGAHHALEVVRRHGVDTAVLHDRSPSCGSESIYDGEFRGHTVPGEGVTAALLREQGVQVRPPAGH</sequence>
<organism evidence="1 2">
    <name type="scientific">Streptoalloteichus hindustanus</name>
    <dbReference type="NCBI Taxonomy" id="2017"/>
    <lineage>
        <taxon>Bacteria</taxon>
        <taxon>Bacillati</taxon>
        <taxon>Actinomycetota</taxon>
        <taxon>Actinomycetes</taxon>
        <taxon>Pseudonocardiales</taxon>
        <taxon>Pseudonocardiaceae</taxon>
        <taxon>Streptoalloteichus</taxon>
    </lineage>
</organism>
<dbReference type="AlphaFoldDB" id="A0A1M5JCN8"/>
<protein>
    <submittedName>
        <fullName evidence="1">Uncharacterized conserved protein YbbK, DUF523 family</fullName>
    </submittedName>
</protein>
<keyword evidence="2" id="KW-1185">Reference proteome</keyword>
<dbReference type="PANTHER" id="PTHR30087:SF1">
    <property type="entry name" value="HYPOTHETICAL CYTOSOLIC PROTEIN"/>
    <property type="match status" value="1"/>
</dbReference>